<accession>A0AA39RSF5</accession>
<evidence type="ECO:0000313" key="3">
    <source>
        <dbReference type="Proteomes" id="UP001168877"/>
    </source>
</evidence>
<gene>
    <name evidence="2" type="ORF">LWI29_001091</name>
</gene>
<reference evidence="2" key="1">
    <citation type="journal article" date="2022" name="Plant J.">
        <title>Strategies of tolerance reflected in two North American maple genomes.</title>
        <authorList>
            <person name="McEvoy S.L."/>
            <person name="Sezen U.U."/>
            <person name="Trouern-Trend A."/>
            <person name="McMahon S.M."/>
            <person name="Schaberg P.G."/>
            <person name="Yang J."/>
            <person name="Wegrzyn J.L."/>
            <person name="Swenson N.G."/>
        </authorList>
    </citation>
    <scope>NUCLEOTIDE SEQUENCE</scope>
    <source>
        <strain evidence="2">NS2018</strain>
    </source>
</reference>
<evidence type="ECO:0008006" key="4">
    <source>
        <dbReference type="Google" id="ProtNLM"/>
    </source>
</evidence>
<feature type="region of interest" description="Disordered" evidence="1">
    <location>
        <begin position="103"/>
        <end position="138"/>
    </location>
</feature>
<dbReference type="Proteomes" id="UP001168877">
    <property type="component" value="Unassembled WGS sequence"/>
</dbReference>
<dbReference type="AlphaFoldDB" id="A0AA39RSF5"/>
<keyword evidence="3" id="KW-1185">Reference proteome</keyword>
<feature type="compositionally biased region" description="Polar residues" evidence="1">
    <location>
        <begin position="103"/>
        <end position="128"/>
    </location>
</feature>
<comment type="caution">
    <text evidence="2">The sequence shown here is derived from an EMBL/GenBank/DDBJ whole genome shotgun (WGS) entry which is preliminary data.</text>
</comment>
<sequence>MDDILIIENSEFLLKELIANLGKLFAMKDLGNLHYFLGLESDFTASGLHLTQSNYELDLLQRTKMENAKPYHSPATSVQVPLHHAHSPPRLAAHELLFSTSGLDSGAQVTSPSPTQLTVTHSSSQPVHSSPAAAPLPPVLAVDQPSGLLPTAVASLPPTAAAPLPLAIAVDQPSHMAGSAGGLGNMNGEVTSLISPLMEKVLIDEKDREQLIESNKLADVCSQIQNSNKKGNGSRMDENLAIKSVYSKLRNDKGNMRPLDSRCGRGENLEQVDNEESGLKVDGPGRTLVERASTKSERPTQSFKMKAQDGRMADFDPARTKYIFEVCKTRRSFDKAEEGFDEDNEDGVVRDGIGSEDGKKKHDQPIKRIGRKKNHFVKSHDMLTSHSKATALDLNQDFGKENIVPEVMKASWNLKEEITKVIKAGRVLGFDFNGREKDMVEEIVRKVKVGTFGKLEGILACNNN</sequence>
<proteinExistence type="predicted"/>
<protein>
    <recommendedName>
        <fullName evidence="4">Reverse transcriptase Ty1/copia-type domain-containing protein</fullName>
    </recommendedName>
</protein>
<reference evidence="2" key="2">
    <citation type="submission" date="2023-06" db="EMBL/GenBank/DDBJ databases">
        <authorList>
            <person name="Swenson N.G."/>
            <person name="Wegrzyn J.L."/>
            <person name="Mcevoy S.L."/>
        </authorList>
    </citation>
    <scope>NUCLEOTIDE SEQUENCE</scope>
    <source>
        <strain evidence="2">NS2018</strain>
        <tissue evidence="2">Leaf</tissue>
    </source>
</reference>
<feature type="region of interest" description="Disordered" evidence="1">
    <location>
        <begin position="338"/>
        <end position="365"/>
    </location>
</feature>
<evidence type="ECO:0000313" key="2">
    <source>
        <dbReference type="EMBL" id="KAK0580366.1"/>
    </source>
</evidence>
<organism evidence="2 3">
    <name type="scientific">Acer saccharum</name>
    <name type="common">Sugar maple</name>
    <dbReference type="NCBI Taxonomy" id="4024"/>
    <lineage>
        <taxon>Eukaryota</taxon>
        <taxon>Viridiplantae</taxon>
        <taxon>Streptophyta</taxon>
        <taxon>Embryophyta</taxon>
        <taxon>Tracheophyta</taxon>
        <taxon>Spermatophyta</taxon>
        <taxon>Magnoliopsida</taxon>
        <taxon>eudicotyledons</taxon>
        <taxon>Gunneridae</taxon>
        <taxon>Pentapetalae</taxon>
        <taxon>rosids</taxon>
        <taxon>malvids</taxon>
        <taxon>Sapindales</taxon>
        <taxon>Sapindaceae</taxon>
        <taxon>Hippocastanoideae</taxon>
        <taxon>Acereae</taxon>
        <taxon>Acer</taxon>
    </lineage>
</organism>
<feature type="compositionally biased region" description="Basic and acidic residues" evidence="1">
    <location>
        <begin position="356"/>
        <end position="365"/>
    </location>
</feature>
<dbReference type="EMBL" id="JAUESC010000384">
    <property type="protein sequence ID" value="KAK0580366.1"/>
    <property type="molecule type" value="Genomic_DNA"/>
</dbReference>
<evidence type="ECO:0000256" key="1">
    <source>
        <dbReference type="SAM" id="MobiDB-lite"/>
    </source>
</evidence>
<name>A0AA39RSF5_ACESA</name>